<reference evidence="3" key="1">
    <citation type="submission" date="2011-07" db="EMBL/GenBank/DDBJ databases">
        <authorList>
            <consortium name="Caenorhabditis brenneri Sequencing and Analysis Consortium"/>
            <person name="Wilson R.K."/>
        </authorList>
    </citation>
    <scope>NUCLEOTIDE SEQUENCE [LARGE SCALE GENOMIC DNA]</scope>
    <source>
        <strain evidence="3">PB2801</strain>
    </source>
</reference>
<keyword evidence="1" id="KW-0812">Transmembrane</keyword>
<evidence type="ECO:0000313" key="2">
    <source>
        <dbReference type="EMBL" id="EGT53049.1"/>
    </source>
</evidence>
<feature type="transmembrane region" description="Helical" evidence="1">
    <location>
        <begin position="24"/>
        <end position="46"/>
    </location>
</feature>
<dbReference type="HOGENOM" id="CLU_1257311_0_0_1"/>
<evidence type="ECO:0000313" key="3">
    <source>
        <dbReference type="Proteomes" id="UP000008068"/>
    </source>
</evidence>
<proteinExistence type="predicted"/>
<keyword evidence="1" id="KW-0472">Membrane</keyword>
<dbReference type="EMBL" id="GL379839">
    <property type="protein sequence ID" value="EGT53049.1"/>
    <property type="molecule type" value="Genomic_DNA"/>
</dbReference>
<name>G0N557_CAEBE</name>
<gene>
    <name evidence="2" type="ORF">CAEBREN_05317</name>
</gene>
<dbReference type="FunCoup" id="G0N557">
    <property type="interactions" value="323"/>
</dbReference>
<dbReference type="AlphaFoldDB" id="G0N557"/>
<dbReference type="InParanoid" id="G0N557"/>
<feature type="transmembrane region" description="Helical" evidence="1">
    <location>
        <begin position="189"/>
        <end position="210"/>
    </location>
</feature>
<dbReference type="eggNOG" id="ENOG502QWM0">
    <property type="taxonomic scope" value="Eukaryota"/>
</dbReference>
<organism evidence="3">
    <name type="scientific">Caenorhabditis brenneri</name>
    <name type="common">Nematode worm</name>
    <dbReference type="NCBI Taxonomy" id="135651"/>
    <lineage>
        <taxon>Eukaryota</taxon>
        <taxon>Metazoa</taxon>
        <taxon>Ecdysozoa</taxon>
        <taxon>Nematoda</taxon>
        <taxon>Chromadorea</taxon>
        <taxon>Rhabditida</taxon>
        <taxon>Rhabditina</taxon>
        <taxon>Rhabditomorpha</taxon>
        <taxon>Rhabditoidea</taxon>
        <taxon>Rhabditidae</taxon>
        <taxon>Peloderinae</taxon>
        <taxon>Caenorhabditis</taxon>
    </lineage>
</organism>
<accession>G0N557</accession>
<keyword evidence="1" id="KW-1133">Transmembrane helix</keyword>
<feature type="transmembrane region" description="Helical" evidence="1">
    <location>
        <begin position="58"/>
        <end position="79"/>
    </location>
</feature>
<feature type="transmembrane region" description="Helical" evidence="1">
    <location>
        <begin position="138"/>
        <end position="158"/>
    </location>
</feature>
<keyword evidence="3" id="KW-1185">Reference proteome</keyword>
<dbReference type="OrthoDB" id="5817882at2759"/>
<protein>
    <submittedName>
        <fullName evidence="2">Uncharacterized protein</fullName>
    </submittedName>
</protein>
<evidence type="ECO:0000256" key="1">
    <source>
        <dbReference type="SAM" id="Phobius"/>
    </source>
</evidence>
<dbReference type="Proteomes" id="UP000008068">
    <property type="component" value="Unassembled WGS sequence"/>
</dbReference>
<dbReference type="OMA" id="NVRRCFT"/>
<sequence length="230" mass="26287">MGYRLAWADNDAQNGLEWAPPVRVIAVVTLIASTLDVLADLLVCNRISEYLGNFQSQVAIYAAYGYFFFTGISLFVYIFEMIDVCKTLKYDEENVFYARLAKSLVLALEEKRSRRNSWVVPLPSLMNLLFTNEPRLSLASPVYFSSWIKLVALTWGIVKFTKLRFFWPCLPLNPKHDTRENVRRCFTFTAYRICMIIVNICHILAIVIVIKNIIASGAGGRAIDVKQQKL</sequence>